<keyword evidence="2" id="KW-1185">Reference proteome</keyword>
<feature type="non-terminal residue" evidence="1">
    <location>
        <position position="1947"/>
    </location>
</feature>
<protein>
    <submittedName>
        <fullName evidence="1">Uncharacterized protein</fullName>
    </submittedName>
</protein>
<name>A0ACD0P8X6_9BASI</name>
<evidence type="ECO:0000313" key="1">
    <source>
        <dbReference type="EMBL" id="PWN54457.1"/>
    </source>
</evidence>
<gene>
    <name evidence="1" type="ORF">IE53DRAFT_323024</name>
</gene>
<dbReference type="Proteomes" id="UP000245626">
    <property type="component" value="Unassembled WGS sequence"/>
</dbReference>
<organism evidence="1 2">
    <name type="scientific">Violaceomyces palustris</name>
    <dbReference type="NCBI Taxonomy" id="1673888"/>
    <lineage>
        <taxon>Eukaryota</taxon>
        <taxon>Fungi</taxon>
        <taxon>Dikarya</taxon>
        <taxon>Basidiomycota</taxon>
        <taxon>Ustilaginomycotina</taxon>
        <taxon>Ustilaginomycetes</taxon>
        <taxon>Violaceomycetales</taxon>
        <taxon>Violaceomycetaceae</taxon>
        <taxon>Violaceomyces</taxon>
    </lineage>
</organism>
<reference evidence="1 2" key="1">
    <citation type="journal article" date="2018" name="Mol. Biol. Evol.">
        <title>Broad Genomic Sampling Reveals a Smut Pathogenic Ancestry of the Fungal Clade Ustilaginomycotina.</title>
        <authorList>
            <person name="Kijpornyongpan T."/>
            <person name="Mondo S.J."/>
            <person name="Barry K."/>
            <person name="Sandor L."/>
            <person name="Lee J."/>
            <person name="Lipzen A."/>
            <person name="Pangilinan J."/>
            <person name="LaButti K."/>
            <person name="Hainaut M."/>
            <person name="Henrissat B."/>
            <person name="Grigoriev I.V."/>
            <person name="Spatafora J.W."/>
            <person name="Aime M.C."/>
        </authorList>
    </citation>
    <scope>NUCLEOTIDE SEQUENCE [LARGE SCALE GENOMIC DNA]</scope>
    <source>
        <strain evidence="1 2">SA 807</strain>
    </source>
</reference>
<proteinExistence type="predicted"/>
<dbReference type="EMBL" id="KZ819684">
    <property type="protein sequence ID" value="PWN54457.1"/>
    <property type="molecule type" value="Genomic_DNA"/>
</dbReference>
<sequence>MVFNPPKQGHSASTNSSPTVSRAARRSEPIFVSSRDFEKQVATFNTEDPSQQPAKEGGMKRSDRKSKTDAMNAVSANSSNDVGGEASSWPSGNGSYTLGSEGVSGPPNPANHPARKAFQAQAPPPLPFNNSNIEDEAEERNRGPTIPTAISTPRHPPPRTRPRLFELEEAPTFYPTWEEFSDPLKFIEWVGSPQGGNGKEYGIVKIVPPEGWNPEFVLDQQRFRFRTRVQRLNSLSADARASLNYQEQLQKFHAQQGRKRVSIPMIDRRPLDLYGLKLVVGSFGGYDAVVKARRWAEVTRNLGYNEKDSAHLAAQVKAAYVKIILPFEQFLLKAKEQAKLNGNTTSPTGLASLSSLSARATPMGTPSSAPQSERCSTPQRSVAGPLGTKLDSPSPMPPTAPAHAIPSETVATSHGGEEGSNIESDMSTNGKRRSTRKRSETGPGESQPSSFMQAPLCLSKLPLTPNAVRRRKGISPHIDNMNAESEIVIVPGAEEQMCEICLRGDDGINMLLCDECNRGYHMYCLQPPLTSIPKSQWFCPPCLVGTGNDYGFDDGETHSLHSFWKRAESFKKAWWTQRPERIWKGKSDAVQPDLTSMKQEQGMDEDEWTKPNGLVRKIAGTDLTISEDDVEREFWRLINSPDETVEVEYGADVHSTTHGSALPTMETHPLSPYSKDGWNLNNLPILPGSLLRYIKSDISGMTVPWIYVGMMFSTFCWHNEDHYTYSINYQHWGDTKCWYGVPGGDAEKFEEAMRKAAPDLFETSPDLLFQLVTMMSPDKLKKEGVRVYAVDQRANEFVITYPKAYHSGFNQGYNLNEAVNFALPDWIFEGLDCARRYQHFGKFPVFSHDELVITVSQHNQTVGTAVWLQHAMKEMVDREIAKRDALREIIPGLTELVEDHDRPEFEYQCAFCNVFCYLGQITSEKAEGVACLDHGFQVCGADSPTRWVLRLRFSDEQLRNNYNKVAERAAVPKNWENRLRKLLLNNARPPLRSLRGLLHEAERIPYRLPDLEQLKDFVDRANEWVESANSFIARKHHKRRSDGTATGRKRRSLAVDDSPSARVDSLDDGASDAGSNRSPEAMKALLAEVDLLPFDAPEIGALKNVVDQVNQFQHQALELLKRGEDAVNQPTMEELEEVQALGASLSVDLESLDDLSMYIQRRKWISEMDEIHQNFINLGEVEELISEAEKCDIPKEHKHLSDLRKRLEAGKAWASKAEGILDGDGEIHPRQLEELTTAPYEVAVIPELHLRAEGLLNKSKDWSRTLRTLYNETESELPDEPMDVSNNKAVSSEKKKSNPSPRANLINETRRILRIVSSNRLVLPLASELKAAVEVHDSWRRSLFDLLSSCSKVKSINEKNAAKEVESFCTRMKAVSDAADDTPLEGPVAEAPQRHCLCRTTVEPDYPGGATCQACGLSYHISCLQYESKDVPKAGLKWTCPVCLPTKLSQILSKRLAINLSSLDSLFSPEKFSRRSFRFVPEFYDSLASASDSAHRFRQLALDFLDSNKPFGHRSQELMLRHLTRKAIGSPVNIETKDGFGLIDTLAETLKSNTPSLIATSTPAPVAASDPAAISASGSTSAASASSIHPPRPPPPSTAQGGAVALATPATNSSSPTATSGSRDDKKRKRGKRAKFVFREEVGILVPVNGERIYCLCHKAETGTMISCDRCMLWFHNTCVHVDDTADLGDERWICPMCCVKTERKYSHAEVKVKDMEVTDPDMWLDIRASLRSTGKPISKPQQWTVEESRRIVLHLESFYPAINADRAHSEAKRMRLETDSPKPATFSAHGGLSASSGATALMSAPGAPGPDSGATGSSVVDRIQRIPSPPATFKPVSSSRANRQDSRDIYSNSPGSSKTSSSSSVSAQEHHAATQERHRAGMANLYARGVTDAMIRKWYVGWNGRTLVYPRYDANGKMIELDLGPRINLDPDDQDGSRLIRYLLDR</sequence>
<evidence type="ECO:0000313" key="2">
    <source>
        <dbReference type="Proteomes" id="UP000245626"/>
    </source>
</evidence>
<accession>A0ACD0P8X6</accession>